<reference evidence="1 2" key="1">
    <citation type="submission" date="2020-08" db="EMBL/GenBank/DDBJ databases">
        <title>Genomic Encyclopedia of Type Strains, Phase IV (KMG-IV): sequencing the most valuable type-strain genomes for metagenomic binning, comparative biology and taxonomic classification.</title>
        <authorList>
            <person name="Goeker M."/>
        </authorList>
    </citation>
    <scope>NUCLEOTIDE SEQUENCE [LARGE SCALE GENOMIC DNA]</scope>
    <source>
        <strain evidence="1 2">DSM 21255</strain>
    </source>
</reference>
<organism evidence="1 2">
    <name type="scientific">Negativicoccus succinicivorans</name>
    <dbReference type="NCBI Taxonomy" id="620903"/>
    <lineage>
        <taxon>Bacteria</taxon>
        <taxon>Bacillati</taxon>
        <taxon>Bacillota</taxon>
        <taxon>Negativicutes</taxon>
        <taxon>Veillonellales</taxon>
        <taxon>Veillonellaceae</taxon>
        <taxon>Negativicoccus</taxon>
    </lineage>
</organism>
<keyword evidence="2" id="KW-1185">Reference proteome</keyword>
<sequence length="451" mass="52692">MNVYEPCECMICKNNKNFDMPKEIIESVLKNNLVLFCGAGISTESKSVFPESFYTSILCEIEDKTNKKVDLDTSFSRLMSLYIDTFPNGRRKLLNKIKEKFDFIDSFPQLLNAATSFHREVAANPFIETIITTNWDTYFEDYCDCTPVINDTDVTLWNVFKKRVFKIHGSINNVGSIVATEKDYEKSYSRLSSELIGDRLKTILASSTVVFIGFSFGDEDLNRLLDILTEKMGDFSNQFYLVTIDEKWKVNVDSRVIPIITDGTYFIHQLNNILIAEGRLVSSDIYDYAEELLCFIKKEHIKLFESNTYRNEIKDFPELLLSIAYQDAFIHALERCVAHRSNGEYLIPGYFQPKIQSYESYYEKRMSEENYDQAFYNLGYCDGLLSLLLFVNNPEEAKIPPLFIYEENYFETKDDLFKYISENRNKKHFEYCLGKVQNMNDLVPHFMPWFI</sequence>
<accession>A0A841R2F8</accession>
<dbReference type="Proteomes" id="UP000591941">
    <property type="component" value="Unassembled WGS sequence"/>
</dbReference>
<dbReference type="Pfam" id="PF13289">
    <property type="entry name" value="SIR2_2"/>
    <property type="match status" value="1"/>
</dbReference>
<comment type="caution">
    <text evidence="1">The sequence shown here is derived from an EMBL/GenBank/DDBJ whole genome shotgun (WGS) entry which is preliminary data.</text>
</comment>
<dbReference type="AlphaFoldDB" id="A0A841R2F8"/>
<dbReference type="EMBL" id="JACHHI010000004">
    <property type="protein sequence ID" value="MBB6477986.1"/>
    <property type="molecule type" value="Genomic_DNA"/>
</dbReference>
<evidence type="ECO:0008006" key="3">
    <source>
        <dbReference type="Google" id="ProtNLM"/>
    </source>
</evidence>
<protein>
    <recommendedName>
        <fullName evidence="3">SIR2-like domain-containing protein</fullName>
    </recommendedName>
</protein>
<dbReference type="OrthoDB" id="1688888at2"/>
<evidence type="ECO:0000313" key="1">
    <source>
        <dbReference type="EMBL" id="MBB6477986.1"/>
    </source>
</evidence>
<dbReference type="SUPFAM" id="SSF52467">
    <property type="entry name" value="DHS-like NAD/FAD-binding domain"/>
    <property type="match status" value="1"/>
</dbReference>
<proteinExistence type="predicted"/>
<gene>
    <name evidence="1" type="ORF">HNR45_001039</name>
</gene>
<evidence type="ECO:0000313" key="2">
    <source>
        <dbReference type="Proteomes" id="UP000591941"/>
    </source>
</evidence>
<name>A0A841R2F8_9FIRM</name>
<dbReference type="InterPro" id="IPR029035">
    <property type="entry name" value="DHS-like_NAD/FAD-binding_dom"/>
</dbReference>